<sequence length="316" mass="33674">MAYSRFVGVALFVIMLFVEVSFAARSSIYGAVRGWPGMEKGGGGGAGSGSGFGYGGAGAHGGGYGKGGGGGGGGGGSGLFSFSMATTSFIIQLFLFLLMIIPGQSSIVFLIANNCNHSVWQSITPPIEGVEFTEADPGTIGIFETPDVWTGSFWFRTGCNKQGHSFNCLTGSCLSEKCDGAKPMYPVTFLNFTINYDSVTYEISLVHGFNIPVSVMARGACPTVHCSSEVLTKCPSELMLKNQNGTVVGCSHPCDVMTDPLYCYAVTNNYTDSVQKICPDATVYSWDTEAPRYECSWANNYIITLCPSSNHLQQRY</sequence>
<protein>
    <submittedName>
        <fullName evidence="3">Thaumatin-like protein</fullName>
    </submittedName>
</protein>
<dbReference type="SMART" id="SM00205">
    <property type="entry name" value="THN"/>
    <property type="match status" value="1"/>
</dbReference>
<dbReference type="InterPro" id="IPR001938">
    <property type="entry name" value="Thaumatin"/>
</dbReference>
<dbReference type="PANTHER" id="PTHR31048">
    <property type="entry name" value="OS03G0233200 PROTEIN"/>
    <property type="match status" value="1"/>
</dbReference>
<evidence type="ECO:0000313" key="3">
    <source>
        <dbReference type="EMBL" id="KAF5188742.1"/>
    </source>
</evidence>
<proteinExistence type="predicted"/>
<keyword evidence="4" id="KW-1185">Reference proteome</keyword>
<name>A0A7J6VWP5_THATH</name>
<keyword evidence="1" id="KW-0812">Transmembrane</keyword>
<dbReference type="OrthoDB" id="430315at2759"/>
<dbReference type="Gene3D" id="2.60.110.10">
    <property type="entry name" value="Thaumatin"/>
    <property type="match status" value="1"/>
</dbReference>
<dbReference type="InterPro" id="IPR037176">
    <property type="entry name" value="Osmotin/thaumatin-like_sf"/>
</dbReference>
<evidence type="ECO:0000256" key="2">
    <source>
        <dbReference type="SAM" id="SignalP"/>
    </source>
</evidence>
<keyword evidence="1" id="KW-1133">Transmembrane helix</keyword>
<dbReference type="Pfam" id="PF00314">
    <property type="entry name" value="Thaumatin"/>
    <property type="match status" value="1"/>
</dbReference>
<feature type="transmembrane region" description="Helical" evidence="1">
    <location>
        <begin position="89"/>
        <end position="112"/>
    </location>
</feature>
<comment type="caution">
    <text evidence="3">The sequence shown here is derived from an EMBL/GenBank/DDBJ whole genome shotgun (WGS) entry which is preliminary data.</text>
</comment>
<gene>
    <name evidence="3" type="ORF">FRX31_021672</name>
</gene>
<dbReference type="Proteomes" id="UP000554482">
    <property type="component" value="Unassembled WGS sequence"/>
</dbReference>
<feature type="signal peptide" evidence="2">
    <location>
        <begin position="1"/>
        <end position="23"/>
    </location>
</feature>
<keyword evidence="1" id="KW-0472">Membrane</keyword>
<reference evidence="3 4" key="1">
    <citation type="submission" date="2020-06" db="EMBL/GenBank/DDBJ databases">
        <title>Transcriptomic and genomic resources for Thalictrum thalictroides and T. hernandezii: Facilitating candidate gene discovery in an emerging model plant lineage.</title>
        <authorList>
            <person name="Arias T."/>
            <person name="Riano-Pachon D.M."/>
            <person name="Di Stilio V.S."/>
        </authorList>
    </citation>
    <scope>NUCLEOTIDE SEQUENCE [LARGE SCALE GENOMIC DNA]</scope>
    <source>
        <strain evidence="4">cv. WT478/WT964</strain>
        <tissue evidence="3">Leaves</tissue>
    </source>
</reference>
<accession>A0A7J6VWP5</accession>
<evidence type="ECO:0000313" key="4">
    <source>
        <dbReference type="Proteomes" id="UP000554482"/>
    </source>
</evidence>
<dbReference type="EMBL" id="JABWDY010026378">
    <property type="protein sequence ID" value="KAF5188742.1"/>
    <property type="molecule type" value="Genomic_DNA"/>
</dbReference>
<dbReference type="PROSITE" id="PS51367">
    <property type="entry name" value="THAUMATIN_2"/>
    <property type="match status" value="1"/>
</dbReference>
<evidence type="ECO:0000256" key="1">
    <source>
        <dbReference type="SAM" id="Phobius"/>
    </source>
</evidence>
<dbReference type="AlphaFoldDB" id="A0A7J6VWP5"/>
<organism evidence="3 4">
    <name type="scientific">Thalictrum thalictroides</name>
    <name type="common">Rue-anemone</name>
    <name type="synonym">Anemone thalictroides</name>
    <dbReference type="NCBI Taxonomy" id="46969"/>
    <lineage>
        <taxon>Eukaryota</taxon>
        <taxon>Viridiplantae</taxon>
        <taxon>Streptophyta</taxon>
        <taxon>Embryophyta</taxon>
        <taxon>Tracheophyta</taxon>
        <taxon>Spermatophyta</taxon>
        <taxon>Magnoliopsida</taxon>
        <taxon>Ranunculales</taxon>
        <taxon>Ranunculaceae</taxon>
        <taxon>Thalictroideae</taxon>
        <taxon>Thalictrum</taxon>
    </lineage>
</organism>
<dbReference type="SUPFAM" id="SSF49870">
    <property type="entry name" value="Osmotin, thaumatin-like protein"/>
    <property type="match status" value="1"/>
</dbReference>
<dbReference type="PRINTS" id="PR00347">
    <property type="entry name" value="THAUMATIN"/>
</dbReference>
<keyword evidence="2" id="KW-0732">Signal</keyword>
<feature type="chain" id="PRO_5029517892" evidence="2">
    <location>
        <begin position="24"/>
        <end position="316"/>
    </location>
</feature>